<gene>
    <name evidence="2" type="ORF">P8C59_001618</name>
</gene>
<dbReference type="AlphaFoldDB" id="A0AAD9M848"/>
<evidence type="ECO:0000313" key="3">
    <source>
        <dbReference type="Proteomes" id="UP001217918"/>
    </source>
</evidence>
<protein>
    <submittedName>
        <fullName evidence="2">Uncharacterized protein</fullName>
    </submittedName>
</protein>
<proteinExistence type="predicted"/>
<reference evidence="2" key="1">
    <citation type="journal article" date="2023" name="Mol. Plant Microbe Interact.">
        <title>Elucidating the Obligate Nature and Biological Capacity of an Invasive Fungal Corn Pathogen.</title>
        <authorList>
            <person name="MacCready J.S."/>
            <person name="Roggenkamp E.M."/>
            <person name="Gdanetz K."/>
            <person name="Chilvers M.I."/>
        </authorList>
    </citation>
    <scope>NUCLEOTIDE SEQUENCE</scope>
    <source>
        <strain evidence="2">PM02</strain>
    </source>
</reference>
<feature type="region of interest" description="Disordered" evidence="1">
    <location>
        <begin position="313"/>
        <end position="352"/>
    </location>
</feature>
<accession>A0AAD9M848</accession>
<organism evidence="2 3">
    <name type="scientific">Phyllachora maydis</name>
    <dbReference type="NCBI Taxonomy" id="1825666"/>
    <lineage>
        <taxon>Eukaryota</taxon>
        <taxon>Fungi</taxon>
        <taxon>Dikarya</taxon>
        <taxon>Ascomycota</taxon>
        <taxon>Pezizomycotina</taxon>
        <taxon>Sordariomycetes</taxon>
        <taxon>Sordariomycetidae</taxon>
        <taxon>Phyllachorales</taxon>
        <taxon>Phyllachoraceae</taxon>
        <taxon>Phyllachora</taxon>
    </lineage>
</organism>
<dbReference type="PANTHER" id="PTHR47842:SF3">
    <property type="entry name" value="DUF676 DOMAIN-CONTAINING PROTEIN"/>
    <property type="match status" value="1"/>
</dbReference>
<comment type="caution">
    <text evidence="2">The sequence shown here is derived from an EMBL/GenBank/DDBJ whole genome shotgun (WGS) entry which is preliminary data.</text>
</comment>
<dbReference type="Proteomes" id="UP001217918">
    <property type="component" value="Unassembled WGS sequence"/>
</dbReference>
<dbReference type="EMBL" id="JAQQPM010000001">
    <property type="protein sequence ID" value="KAK2067919.1"/>
    <property type="molecule type" value="Genomic_DNA"/>
</dbReference>
<evidence type="ECO:0000313" key="2">
    <source>
        <dbReference type="EMBL" id="KAK2067919.1"/>
    </source>
</evidence>
<sequence>MGGLLAADVALICPAVRTDTGPPFRHRILGILALDAPFLGLHPGIIVSGIASLFRPAPSLSPPSPSPGLPSPTNTLPTATITPAPDPLFNPPFFKDAPLRGRDWLRNMNHFAHISTAPKTSSRLPPPTRSRTSILATAWPTTRPRALEDVDKLGRNAQGRDNAPVRLRFVNYDDAMPRLSTEDASGPDEDDAIPTATHSAAELPYAQSSAAVLTPALQVTTAQDIISVASSVIELSLTSGGTTEPFSSPSPLNNFSPFPSLRFPLPPPPDPARYPDKATLKQAEREAKRLHKAYDRAINDRTKALQERAKLVAKTTTNTTSHHSKTTNPAKAQPHHLQDGPAPLGKEAPPPCRRHFCTLPPPLLRRRRRRRSLLGAVEDVTAHCGLFDPAAAHYDAMAGDVGARVCGWVQDEASRRVVLRLDGGPGY</sequence>
<name>A0AAD9M848_9PEZI</name>
<dbReference type="PANTHER" id="PTHR47842">
    <property type="entry name" value="EXPRESSED PROTEIN"/>
    <property type="match status" value="1"/>
</dbReference>
<evidence type="ECO:0000256" key="1">
    <source>
        <dbReference type="SAM" id="MobiDB-lite"/>
    </source>
</evidence>
<keyword evidence="3" id="KW-1185">Reference proteome</keyword>